<comment type="similarity">
    <text evidence="1 4">Belongs to the glycosyl hydrolase 1 family.</text>
</comment>
<keyword evidence="3" id="KW-0325">Glycoprotein</keyword>
<sequence>MSKVTAVQFAAFLLCCHYYTTVLCLSEVTRKEFPTDFVFGAGTSAIQYEGAWADDGKTPSIWDTSMHEGLFGEDTADIACDGYHKYKEDIKLMRDSGLEAYRFSISWPRLLPNGRGPVNPKGLEYYNNVIDELIKHGIQPHVTLHHLDIPQVLQDEYGGWLSPKFIDDFKELADVCFREFGDRVSSWTTLNEPNINSLSSFDYGFFPPHRCSSPFGDNCTAGNSAVEPYIAAHNMILAHSAAVELYREKYQDVQKGKIGVNIYSIWFTPLTNSIEDANATKRALDFILGWILNPLVFGDYPEIMKKNAGSKIPSFTDSQSQQVKGSYDFIGLNYYYSLYVAHDSSIPKTSPRDFTSDMFAKFTDFVDNPTGHRIIPPIRPKYDYDSLCKLLNHLKNAYSNPPIYIHENGFGVEFVDAMNDVARVSSLSGFIRSVREAIRDGSDVRGYFVWSFVDVYEWISGFTLRYGLYHVDFEGNGRERTPKLSAHWYHNFLKNGSAADIQNVGLRRANAHSS</sequence>
<keyword evidence="2" id="KW-0732">Signal</keyword>
<organism evidence="5 6">
    <name type="scientific">Platanthera zijinensis</name>
    <dbReference type="NCBI Taxonomy" id="2320716"/>
    <lineage>
        <taxon>Eukaryota</taxon>
        <taxon>Viridiplantae</taxon>
        <taxon>Streptophyta</taxon>
        <taxon>Embryophyta</taxon>
        <taxon>Tracheophyta</taxon>
        <taxon>Spermatophyta</taxon>
        <taxon>Magnoliopsida</taxon>
        <taxon>Liliopsida</taxon>
        <taxon>Asparagales</taxon>
        <taxon>Orchidaceae</taxon>
        <taxon>Orchidoideae</taxon>
        <taxon>Orchideae</taxon>
        <taxon>Orchidinae</taxon>
        <taxon>Platanthera</taxon>
    </lineage>
</organism>
<dbReference type="FunFam" id="3.20.20.80:FF:000069">
    <property type="entry name" value="Beta-glucosidase 1"/>
    <property type="match status" value="1"/>
</dbReference>
<evidence type="ECO:0000256" key="2">
    <source>
        <dbReference type="ARBA" id="ARBA00022729"/>
    </source>
</evidence>
<dbReference type="EMBL" id="JBBWWQ010000015">
    <property type="protein sequence ID" value="KAK8928628.1"/>
    <property type="molecule type" value="Genomic_DNA"/>
</dbReference>
<dbReference type="InterPro" id="IPR001360">
    <property type="entry name" value="Glyco_hydro_1"/>
</dbReference>
<dbReference type="PANTHER" id="PTHR10353:SF29">
    <property type="entry name" value="BETA-GLUCOSIDASE 11"/>
    <property type="match status" value="1"/>
</dbReference>
<dbReference type="SUPFAM" id="SSF51445">
    <property type="entry name" value="(Trans)glycosidases"/>
    <property type="match status" value="1"/>
</dbReference>
<dbReference type="PANTHER" id="PTHR10353">
    <property type="entry name" value="GLYCOSYL HYDROLASE"/>
    <property type="match status" value="1"/>
</dbReference>
<evidence type="ECO:0000256" key="3">
    <source>
        <dbReference type="ARBA" id="ARBA00023180"/>
    </source>
</evidence>
<dbReference type="InterPro" id="IPR017853">
    <property type="entry name" value="GH"/>
</dbReference>
<keyword evidence="6" id="KW-1185">Reference proteome</keyword>
<comment type="caution">
    <text evidence="5">The sequence shown here is derived from an EMBL/GenBank/DDBJ whole genome shotgun (WGS) entry which is preliminary data.</text>
</comment>
<dbReference type="PRINTS" id="PR00131">
    <property type="entry name" value="GLHYDRLASE1"/>
</dbReference>
<proteinExistence type="inferred from homology"/>
<dbReference type="GO" id="GO:0008422">
    <property type="term" value="F:beta-glucosidase activity"/>
    <property type="evidence" value="ECO:0007669"/>
    <property type="project" value="TreeGrafter"/>
</dbReference>
<evidence type="ECO:0000313" key="6">
    <source>
        <dbReference type="Proteomes" id="UP001418222"/>
    </source>
</evidence>
<evidence type="ECO:0000313" key="5">
    <source>
        <dbReference type="EMBL" id="KAK8928628.1"/>
    </source>
</evidence>
<reference evidence="5 6" key="1">
    <citation type="journal article" date="2022" name="Nat. Plants">
        <title>Genomes of leafy and leafless Platanthera orchids illuminate the evolution of mycoheterotrophy.</title>
        <authorList>
            <person name="Li M.H."/>
            <person name="Liu K.W."/>
            <person name="Li Z."/>
            <person name="Lu H.C."/>
            <person name="Ye Q.L."/>
            <person name="Zhang D."/>
            <person name="Wang J.Y."/>
            <person name="Li Y.F."/>
            <person name="Zhong Z.M."/>
            <person name="Liu X."/>
            <person name="Yu X."/>
            <person name="Liu D.K."/>
            <person name="Tu X.D."/>
            <person name="Liu B."/>
            <person name="Hao Y."/>
            <person name="Liao X.Y."/>
            <person name="Jiang Y.T."/>
            <person name="Sun W.H."/>
            <person name="Chen J."/>
            <person name="Chen Y.Q."/>
            <person name="Ai Y."/>
            <person name="Zhai J.W."/>
            <person name="Wu S.S."/>
            <person name="Zhou Z."/>
            <person name="Hsiao Y.Y."/>
            <person name="Wu W.L."/>
            <person name="Chen Y.Y."/>
            <person name="Lin Y.F."/>
            <person name="Hsu J.L."/>
            <person name="Li C.Y."/>
            <person name="Wang Z.W."/>
            <person name="Zhao X."/>
            <person name="Zhong W.Y."/>
            <person name="Ma X.K."/>
            <person name="Ma L."/>
            <person name="Huang J."/>
            <person name="Chen G.Z."/>
            <person name="Huang M.Z."/>
            <person name="Huang L."/>
            <person name="Peng D.H."/>
            <person name="Luo Y.B."/>
            <person name="Zou S.Q."/>
            <person name="Chen S.P."/>
            <person name="Lan S."/>
            <person name="Tsai W.C."/>
            <person name="Van de Peer Y."/>
            <person name="Liu Z.J."/>
        </authorList>
    </citation>
    <scope>NUCLEOTIDE SEQUENCE [LARGE SCALE GENOMIC DNA]</scope>
    <source>
        <strain evidence="5">Lor287</strain>
    </source>
</reference>
<dbReference type="GO" id="GO:0005975">
    <property type="term" value="P:carbohydrate metabolic process"/>
    <property type="evidence" value="ECO:0007669"/>
    <property type="project" value="InterPro"/>
</dbReference>
<dbReference type="Pfam" id="PF00232">
    <property type="entry name" value="Glyco_hydro_1"/>
    <property type="match status" value="1"/>
</dbReference>
<gene>
    <name evidence="5" type="primary">BGLU22</name>
    <name evidence="5" type="ORF">KSP39_PZI017352</name>
</gene>
<evidence type="ECO:0000256" key="1">
    <source>
        <dbReference type="ARBA" id="ARBA00010838"/>
    </source>
</evidence>
<dbReference type="Proteomes" id="UP001418222">
    <property type="component" value="Unassembled WGS sequence"/>
</dbReference>
<accession>A0AAP0B576</accession>
<dbReference type="AlphaFoldDB" id="A0AAP0B576"/>
<evidence type="ECO:0000256" key="4">
    <source>
        <dbReference type="RuleBase" id="RU003690"/>
    </source>
</evidence>
<protein>
    <submittedName>
        <fullName evidence="5">Beta-glucosidase 22</fullName>
    </submittedName>
</protein>
<dbReference type="Gene3D" id="3.20.20.80">
    <property type="entry name" value="Glycosidases"/>
    <property type="match status" value="1"/>
</dbReference>
<name>A0AAP0B576_9ASPA</name>